<proteinExistence type="inferred from homology"/>
<dbReference type="InterPro" id="IPR040598">
    <property type="entry name" value="NIP7_N"/>
</dbReference>
<name>A0A6J0BF66_NEOLC</name>
<dbReference type="Pfam" id="PF17833">
    <property type="entry name" value="pre-PUA_NIP7"/>
    <property type="match status" value="1"/>
</dbReference>
<dbReference type="CDD" id="cd21151">
    <property type="entry name" value="PUA_Nip7-like"/>
    <property type="match status" value="1"/>
</dbReference>
<keyword evidence="7 8" id="KW-0539">Nucleus</keyword>
<dbReference type="FunCoup" id="A0A6J0BF66">
    <property type="interactions" value="1400"/>
</dbReference>
<dbReference type="RefSeq" id="XP_015512358.2">
    <property type="nucleotide sequence ID" value="XM_015656872.2"/>
</dbReference>
<gene>
    <name evidence="11" type="primary">LOC107218850</name>
</gene>
<dbReference type="CDD" id="cd21146">
    <property type="entry name" value="Nip7_N_euk"/>
    <property type="match status" value="1"/>
</dbReference>
<dbReference type="Gene3D" id="3.10.450.220">
    <property type="match status" value="1"/>
</dbReference>
<dbReference type="GO" id="GO:0042255">
    <property type="term" value="P:ribosome assembly"/>
    <property type="evidence" value="ECO:0007669"/>
    <property type="project" value="InterPro"/>
</dbReference>
<evidence type="ECO:0000256" key="7">
    <source>
        <dbReference type="ARBA" id="ARBA00023242"/>
    </source>
</evidence>
<evidence type="ECO:0000313" key="10">
    <source>
        <dbReference type="Proteomes" id="UP000829291"/>
    </source>
</evidence>
<organism evidence="11">
    <name type="scientific">Neodiprion lecontei</name>
    <name type="common">Redheaded pine sawfly</name>
    <dbReference type="NCBI Taxonomy" id="441921"/>
    <lineage>
        <taxon>Eukaryota</taxon>
        <taxon>Metazoa</taxon>
        <taxon>Ecdysozoa</taxon>
        <taxon>Arthropoda</taxon>
        <taxon>Hexapoda</taxon>
        <taxon>Insecta</taxon>
        <taxon>Pterygota</taxon>
        <taxon>Neoptera</taxon>
        <taxon>Endopterygota</taxon>
        <taxon>Hymenoptera</taxon>
        <taxon>Tenthredinoidea</taxon>
        <taxon>Diprionidae</taxon>
        <taxon>Diprioninae</taxon>
        <taxon>Neodiprion</taxon>
    </lineage>
</organism>
<dbReference type="InterPro" id="IPR005155">
    <property type="entry name" value="UPF0113_PUA"/>
</dbReference>
<dbReference type="SUPFAM" id="SSF88697">
    <property type="entry name" value="PUA domain-like"/>
    <property type="match status" value="1"/>
</dbReference>
<evidence type="ECO:0000313" key="11">
    <source>
        <dbReference type="RefSeq" id="XP_015512358.2"/>
    </source>
</evidence>
<evidence type="ECO:0000259" key="9">
    <source>
        <dbReference type="SMART" id="SM00359"/>
    </source>
</evidence>
<dbReference type="Proteomes" id="UP000829291">
    <property type="component" value="Chromosome 4"/>
</dbReference>
<dbReference type="InParanoid" id="A0A6J0BF66"/>
<dbReference type="GO" id="GO:0005730">
    <property type="term" value="C:nucleolus"/>
    <property type="evidence" value="ECO:0007669"/>
    <property type="project" value="UniProtKB-SubCell"/>
</dbReference>
<evidence type="ECO:0000256" key="6">
    <source>
        <dbReference type="ARBA" id="ARBA00022884"/>
    </source>
</evidence>
<evidence type="ECO:0000256" key="4">
    <source>
        <dbReference type="ARBA" id="ARBA00018162"/>
    </source>
</evidence>
<dbReference type="InterPro" id="IPR002478">
    <property type="entry name" value="PUA"/>
</dbReference>
<evidence type="ECO:0000256" key="5">
    <source>
        <dbReference type="ARBA" id="ARBA00022517"/>
    </source>
</evidence>
<comment type="function">
    <text evidence="1 8">Required for proper 34S pre-rRNA processing and 60S ribosome subunit assembly.</text>
</comment>
<dbReference type="Gene3D" id="2.30.130.10">
    <property type="entry name" value="PUA domain"/>
    <property type="match status" value="1"/>
</dbReference>
<reference evidence="11" key="1">
    <citation type="submission" date="2025-08" db="UniProtKB">
        <authorList>
            <consortium name="RefSeq"/>
        </authorList>
    </citation>
    <scope>IDENTIFICATION</scope>
    <source>
        <tissue evidence="11">Thorax and Abdomen</tissue>
    </source>
</reference>
<dbReference type="InterPro" id="IPR036974">
    <property type="entry name" value="PUA_sf"/>
</dbReference>
<protein>
    <recommendedName>
        <fullName evidence="4 8">60S ribosome subunit biogenesis protein NIP7 homolog</fullName>
    </recommendedName>
</protein>
<dbReference type="GeneID" id="107218850"/>
<keyword evidence="6 8" id="KW-0694">RNA-binding</keyword>
<dbReference type="InterPro" id="IPR015947">
    <property type="entry name" value="PUA-like_sf"/>
</dbReference>
<evidence type="ECO:0000256" key="8">
    <source>
        <dbReference type="PIRNR" id="PIRNR017190"/>
    </source>
</evidence>
<dbReference type="PANTHER" id="PTHR23415">
    <property type="entry name" value="CYCLIN-DEPENDENT KINASES REGULATORY SUBUNIT/60S RIBOSOME SUBUNIT BIOGENESIS PROTEIN NIP7"/>
    <property type="match status" value="1"/>
</dbReference>
<keyword evidence="10" id="KW-1185">Reference proteome</keyword>
<keyword evidence="5 8" id="KW-0690">Ribosome biogenesis</keyword>
<dbReference type="InterPro" id="IPR016686">
    <property type="entry name" value="Ribosomal_synth_fac_NIP7"/>
</dbReference>
<dbReference type="PIRSF" id="PIRSF017190">
    <property type="entry name" value="Rbsml_synth_fac_NIP7"/>
    <property type="match status" value="1"/>
</dbReference>
<evidence type="ECO:0000256" key="2">
    <source>
        <dbReference type="ARBA" id="ARBA00004604"/>
    </source>
</evidence>
<dbReference type="AlphaFoldDB" id="A0A6J0BF66"/>
<dbReference type="KEGG" id="nlo:107218850"/>
<comment type="subcellular location">
    <subcellularLocation>
        <location evidence="2">Nucleus</location>
        <location evidence="2">Nucleolus</location>
    </subcellularLocation>
</comment>
<accession>A0A6J0BF66</accession>
<feature type="domain" description="PUA" evidence="9">
    <location>
        <begin position="95"/>
        <end position="174"/>
    </location>
</feature>
<dbReference type="Pfam" id="PF03657">
    <property type="entry name" value="UPF0113"/>
    <property type="match status" value="1"/>
</dbReference>
<dbReference type="OrthoDB" id="27490at2759"/>
<dbReference type="SMART" id="SM00359">
    <property type="entry name" value="PUA"/>
    <property type="match status" value="1"/>
</dbReference>
<sequence length="180" mass="20340">MKRLSEERTKLVFEKLTKYIGGNLKLLIDRPDGTYCFREQKEKVYYVSEKILSLASTVAPENLISFGTCFGRFTKSGKFKMHITALHYLAPYAQYKIWLKPSAEQQFLYGHHVAKSGLGRITENTAQYQGVVVFSMNDLPLGFGVAAKSTADCKHADPISTICFHQADIGEYIRSEDTLI</sequence>
<dbReference type="GO" id="GO:0003723">
    <property type="term" value="F:RNA binding"/>
    <property type="evidence" value="ECO:0007669"/>
    <property type="project" value="UniProtKB-KW"/>
</dbReference>
<evidence type="ECO:0000256" key="1">
    <source>
        <dbReference type="ARBA" id="ARBA00004087"/>
    </source>
</evidence>
<comment type="similarity">
    <text evidence="3 8">Belongs to the NIP7 family.</text>
</comment>
<evidence type="ECO:0000256" key="3">
    <source>
        <dbReference type="ARBA" id="ARBA00009895"/>
    </source>
</evidence>
<dbReference type="PROSITE" id="PS50890">
    <property type="entry name" value="PUA"/>
    <property type="match status" value="1"/>
</dbReference>
<dbReference type="SUPFAM" id="SSF88802">
    <property type="entry name" value="Pre-PUA domain"/>
    <property type="match status" value="1"/>
</dbReference>
<dbReference type="InterPro" id="IPR055359">
    <property type="entry name" value="Nip7_N_euk"/>
</dbReference>
<comment type="subunit">
    <text evidence="8">Interacts with pre-ribosome complex.</text>
</comment>